<sequence>MSTTAPQHVDVEQQTADTEADAFIHHDHVGHGSTPAAWALCTLVVIGALLIGLAMIFESWVMAWIGIALMPVALIVGIVMKKMGYGVEMDSAAVINQGEDPRDHQGPATTHLNS</sequence>
<organism evidence="2 3">
    <name type="scientific">Nesterenkonia aerolata</name>
    <dbReference type="NCBI Taxonomy" id="3074079"/>
    <lineage>
        <taxon>Bacteria</taxon>
        <taxon>Bacillati</taxon>
        <taxon>Actinomycetota</taxon>
        <taxon>Actinomycetes</taxon>
        <taxon>Micrococcales</taxon>
        <taxon>Micrococcaceae</taxon>
        <taxon>Nesterenkonia</taxon>
    </lineage>
</organism>
<feature type="transmembrane region" description="Helical" evidence="1">
    <location>
        <begin position="63"/>
        <end position="80"/>
    </location>
</feature>
<comment type="caution">
    <text evidence="2">The sequence shown here is derived from an EMBL/GenBank/DDBJ whole genome shotgun (WGS) entry which is preliminary data.</text>
</comment>
<reference evidence="2 3" key="1">
    <citation type="submission" date="2023-09" db="EMBL/GenBank/DDBJ databases">
        <title>Description of three actinobacteria isolated from air of manufacturing shop in a pharmaceutical factory.</title>
        <authorList>
            <person name="Zhang D.-F."/>
        </authorList>
    </citation>
    <scope>NUCLEOTIDE SEQUENCE [LARGE SCALE GENOMIC DNA]</scope>
    <source>
        <strain evidence="2 3">LY-0111</strain>
    </source>
</reference>
<evidence type="ECO:0000313" key="3">
    <source>
        <dbReference type="Proteomes" id="UP001251870"/>
    </source>
</evidence>
<proteinExistence type="predicted"/>
<dbReference type="RefSeq" id="WP_310547498.1">
    <property type="nucleotide sequence ID" value="NZ_JAVKGR010000002.1"/>
</dbReference>
<evidence type="ECO:0000313" key="2">
    <source>
        <dbReference type="EMBL" id="MDR8018505.1"/>
    </source>
</evidence>
<keyword evidence="1" id="KW-0812">Transmembrane</keyword>
<dbReference type="EMBL" id="JAVKGR010000002">
    <property type="protein sequence ID" value="MDR8018505.1"/>
    <property type="molecule type" value="Genomic_DNA"/>
</dbReference>
<keyword evidence="1" id="KW-1133">Transmembrane helix</keyword>
<accession>A0ABU2DQB0</accession>
<gene>
    <name evidence="2" type="ORF">RIL96_02850</name>
</gene>
<keyword evidence="1" id="KW-0472">Membrane</keyword>
<protein>
    <submittedName>
        <fullName evidence="2">HGxxPAAW family protein</fullName>
    </submittedName>
</protein>
<keyword evidence="3" id="KW-1185">Reference proteome</keyword>
<feature type="transmembrane region" description="Helical" evidence="1">
    <location>
        <begin position="36"/>
        <end position="57"/>
    </location>
</feature>
<dbReference type="Proteomes" id="UP001251870">
    <property type="component" value="Unassembled WGS sequence"/>
</dbReference>
<evidence type="ECO:0000256" key="1">
    <source>
        <dbReference type="SAM" id="Phobius"/>
    </source>
</evidence>
<dbReference type="NCBIfam" id="NF041681">
    <property type="entry name" value="HGxxPAAW"/>
    <property type="match status" value="1"/>
</dbReference>
<name>A0ABU2DQB0_9MICC</name>